<reference evidence="8 9" key="1">
    <citation type="submission" date="2019-02" db="EMBL/GenBank/DDBJ databases">
        <title>Deep-cultivation of Planctomycetes and their phenomic and genomic characterization uncovers novel biology.</title>
        <authorList>
            <person name="Wiegand S."/>
            <person name="Jogler M."/>
            <person name="Boedeker C."/>
            <person name="Pinto D."/>
            <person name="Vollmers J."/>
            <person name="Rivas-Marin E."/>
            <person name="Kohn T."/>
            <person name="Peeters S.H."/>
            <person name="Heuer A."/>
            <person name="Rast P."/>
            <person name="Oberbeckmann S."/>
            <person name="Bunk B."/>
            <person name="Jeske O."/>
            <person name="Meyerdierks A."/>
            <person name="Storesund J.E."/>
            <person name="Kallscheuer N."/>
            <person name="Luecker S."/>
            <person name="Lage O.M."/>
            <person name="Pohl T."/>
            <person name="Merkel B.J."/>
            <person name="Hornburger P."/>
            <person name="Mueller R.-W."/>
            <person name="Bruemmer F."/>
            <person name="Labrenz M."/>
            <person name="Spormann A.M."/>
            <person name="Op den Camp H."/>
            <person name="Overmann J."/>
            <person name="Amann R."/>
            <person name="Jetten M.S.M."/>
            <person name="Mascher T."/>
            <person name="Medema M.H."/>
            <person name="Devos D.P."/>
            <person name="Kaster A.-K."/>
            <person name="Ovreas L."/>
            <person name="Rohde M."/>
            <person name="Galperin M.Y."/>
            <person name="Jogler C."/>
        </authorList>
    </citation>
    <scope>NUCLEOTIDE SEQUENCE [LARGE SCALE GENOMIC DNA]</scope>
    <source>
        <strain evidence="8 9">Pla85_3_4</strain>
    </source>
</reference>
<dbReference type="Pfam" id="PF04893">
    <property type="entry name" value="Yip1"/>
    <property type="match status" value="1"/>
</dbReference>
<dbReference type="Proteomes" id="UP000317648">
    <property type="component" value="Chromosome"/>
</dbReference>
<sequence>MQRDDEWNPSENPYATPRSLAYESKPGAGAEHSEQELKPFRTIWTRPRETVRRIIAVNPELHVVLLACLAGIGETLDRASMRNLGDKMPLAAILGVALVFGPLGGLLSLWVGSHLIRLSGNWMGGAGNRESIKTAIAWASVPAVFALPLWIPAIAFFGSDMFTAATPRLDAQPVLWIPFVAIALVEIVLGVWGFVLLCNTIAEVQGFHSAWAGLGNLILAGALFFVPLLVIVFGVVFLLQA</sequence>
<evidence type="ECO:0000256" key="6">
    <source>
        <dbReference type="SAM" id="Phobius"/>
    </source>
</evidence>
<keyword evidence="3 6" id="KW-1133">Transmembrane helix</keyword>
<feature type="transmembrane region" description="Helical" evidence="6">
    <location>
        <begin position="174"/>
        <end position="197"/>
    </location>
</feature>
<accession>A0A518DRA5</accession>
<proteinExistence type="predicted"/>
<dbReference type="AlphaFoldDB" id="A0A518DRA5"/>
<keyword evidence="4 6" id="KW-0472">Membrane</keyword>
<protein>
    <submittedName>
        <fullName evidence="8">Yip1 domain protein</fullName>
    </submittedName>
</protein>
<evidence type="ECO:0000256" key="2">
    <source>
        <dbReference type="ARBA" id="ARBA00022692"/>
    </source>
</evidence>
<feature type="domain" description="Yip1" evidence="7">
    <location>
        <begin position="43"/>
        <end position="231"/>
    </location>
</feature>
<evidence type="ECO:0000259" key="7">
    <source>
        <dbReference type="Pfam" id="PF04893"/>
    </source>
</evidence>
<dbReference type="KEGG" id="lcre:Pla8534_21560"/>
<evidence type="ECO:0000256" key="3">
    <source>
        <dbReference type="ARBA" id="ARBA00022989"/>
    </source>
</evidence>
<feature type="region of interest" description="Disordered" evidence="5">
    <location>
        <begin position="1"/>
        <end position="34"/>
    </location>
</feature>
<feature type="transmembrane region" description="Helical" evidence="6">
    <location>
        <begin position="90"/>
        <end position="116"/>
    </location>
</feature>
<dbReference type="OrthoDB" id="2987623at2"/>
<feature type="transmembrane region" description="Helical" evidence="6">
    <location>
        <begin position="217"/>
        <end position="239"/>
    </location>
</feature>
<gene>
    <name evidence="8" type="ORF">Pla8534_21560</name>
</gene>
<evidence type="ECO:0000256" key="4">
    <source>
        <dbReference type="ARBA" id="ARBA00023136"/>
    </source>
</evidence>
<dbReference type="InterPro" id="IPR006977">
    <property type="entry name" value="Yip1_dom"/>
</dbReference>
<evidence type="ECO:0000256" key="5">
    <source>
        <dbReference type="SAM" id="MobiDB-lite"/>
    </source>
</evidence>
<evidence type="ECO:0000256" key="1">
    <source>
        <dbReference type="ARBA" id="ARBA00004141"/>
    </source>
</evidence>
<keyword evidence="9" id="KW-1185">Reference proteome</keyword>
<evidence type="ECO:0000313" key="8">
    <source>
        <dbReference type="EMBL" id="QDU94367.1"/>
    </source>
</evidence>
<evidence type="ECO:0000313" key="9">
    <source>
        <dbReference type="Proteomes" id="UP000317648"/>
    </source>
</evidence>
<dbReference type="GO" id="GO:0016020">
    <property type="term" value="C:membrane"/>
    <property type="evidence" value="ECO:0007669"/>
    <property type="project" value="UniProtKB-SubCell"/>
</dbReference>
<organism evidence="8 9">
    <name type="scientific">Lignipirellula cremea</name>
    <dbReference type="NCBI Taxonomy" id="2528010"/>
    <lineage>
        <taxon>Bacteria</taxon>
        <taxon>Pseudomonadati</taxon>
        <taxon>Planctomycetota</taxon>
        <taxon>Planctomycetia</taxon>
        <taxon>Pirellulales</taxon>
        <taxon>Pirellulaceae</taxon>
        <taxon>Lignipirellula</taxon>
    </lineage>
</organism>
<dbReference type="EMBL" id="CP036433">
    <property type="protein sequence ID" value="QDU94367.1"/>
    <property type="molecule type" value="Genomic_DNA"/>
</dbReference>
<dbReference type="RefSeq" id="WP_145052652.1">
    <property type="nucleotide sequence ID" value="NZ_CP036433.1"/>
</dbReference>
<keyword evidence="2 6" id="KW-0812">Transmembrane</keyword>
<feature type="transmembrane region" description="Helical" evidence="6">
    <location>
        <begin position="136"/>
        <end position="162"/>
    </location>
</feature>
<name>A0A518DRA5_9BACT</name>
<comment type="subcellular location">
    <subcellularLocation>
        <location evidence="1">Membrane</location>
        <topology evidence="1">Multi-pass membrane protein</topology>
    </subcellularLocation>
</comment>